<organism evidence="2 3">
    <name type="scientific">Punica granatum</name>
    <name type="common">Pomegranate</name>
    <dbReference type="NCBI Taxonomy" id="22663"/>
    <lineage>
        <taxon>Eukaryota</taxon>
        <taxon>Viridiplantae</taxon>
        <taxon>Streptophyta</taxon>
        <taxon>Embryophyta</taxon>
        <taxon>Tracheophyta</taxon>
        <taxon>Spermatophyta</taxon>
        <taxon>Magnoliopsida</taxon>
        <taxon>eudicotyledons</taxon>
        <taxon>Gunneridae</taxon>
        <taxon>Pentapetalae</taxon>
        <taxon>rosids</taxon>
        <taxon>malvids</taxon>
        <taxon>Myrtales</taxon>
        <taxon>Lythraceae</taxon>
        <taxon>Punica</taxon>
    </lineage>
</organism>
<gene>
    <name evidence="2" type="ORF">CDL15_Pgr010141</name>
</gene>
<proteinExistence type="predicted"/>
<comment type="caution">
    <text evidence="2">The sequence shown here is derived from an EMBL/GenBank/DDBJ whole genome shotgun (WGS) entry which is preliminary data.</text>
</comment>
<evidence type="ECO:0000256" key="1">
    <source>
        <dbReference type="SAM" id="MobiDB-lite"/>
    </source>
</evidence>
<feature type="compositionally biased region" description="Basic and acidic residues" evidence="1">
    <location>
        <begin position="1"/>
        <end position="20"/>
    </location>
</feature>
<accession>A0A218Y2Q0</accession>
<feature type="region of interest" description="Disordered" evidence="1">
    <location>
        <begin position="94"/>
        <end position="115"/>
    </location>
</feature>
<sequence>MFEWKQRRDIDSTNDTKEENTGIGPTRGGRRLPGLVWSKEALGYVPSRNAVSFHGSRESGEFLRPRFGSFPVVPSCYMQLNGKEMWESTLFGKRENPLAPDEPWELTGLSLETKP</sequence>
<dbReference type="AlphaFoldDB" id="A0A218Y2Q0"/>
<feature type="region of interest" description="Disordered" evidence="1">
    <location>
        <begin position="1"/>
        <end position="30"/>
    </location>
</feature>
<name>A0A218Y2Q0_PUNGR</name>
<dbReference type="Proteomes" id="UP000197138">
    <property type="component" value="Unassembled WGS sequence"/>
</dbReference>
<dbReference type="EMBL" id="MTKT01000329">
    <property type="protein sequence ID" value="OWM91111.1"/>
    <property type="molecule type" value="Genomic_DNA"/>
</dbReference>
<evidence type="ECO:0000313" key="2">
    <source>
        <dbReference type="EMBL" id="OWM91111.1"/>
    </source>
</evidence>
<protein>
    <submittedName>
        <fullName evidence="2">Uncharacterized protein</fullName>
    </submittedName>
</protein>
<evidence type="ECO:0000313" key="3">
    <source>
        <dbReference type="Proteomes" id="UP000197138"/>
    </source>
</evidence>
<reference evidence="3" key="1">
    <citation type="journal article" date="2017" name="Plant J.">
        <title>The pomegranate (Punica granatum L.) genome and the genomics of punicalagin biosynthesis.</title>
        <authorList>
            <person name="Qin G."/>
            <person name="Xu C."/>
            <person name="Ming R."/>
            <person name="Tang H."/>
            <person name="Guyot R."/>
            <person name="Kramer E.M."/>
            <person name="Hu Y."/>
            <person name="Yi X."/>
            <person name="Qi Y."/>
            <person name="Xu X."/>
            <person name="Gao Z."/>
            <person name="Pan H."/>
            <person name="Jian J."/>
            <person name="Tian Y."/>
            <person name="Yue Z."/>
            <person name="Xu Y."/>
        </authorList>
    </citation>
    <scope>NUCLEOTIDE SEQUENCE [LARGE SCALE GENOMIC DNA]</scope>
    <source>
        <strain evidence="3">cv. Dabenzi</strain>
    </source>
</reference>